<evidence type="ECO:0000256" key="7">
    <source>
        <dbReference type="SAM" id="Phobius"/>
    </source>
</evidence>
<sequence>MDEYAFWRRLVAELVGTALLVYIGVGSIPALILAQGDEAFNAATLGFIALAFGAIVMIVVYIFGFVSGSHINPAVTVGLAAGGKFPWKQVPGYIVAQVIGAVIGAFAIIASLGMFASEAGLGIASSGGIPMWQSFAAEFIGTFILVLVVFGAIHRKAPPSMAGVSIGFAVFAIIIVIGSTTGGSINPARNTGPMIVQALLGGEVNWAEWPVYVVAELLAGIVAALVFGAMTRTRADVDTN</sequence>
<dbReference type="InterPro" id="IPR034294">
    <property type="entry name" value="Aquaporin_transptr"/>
</dbReference>
<evidence type="ECO:0000313" key="8">
    <source>
        <dbReference type="EMBL" id="MDJ1371871.1"/>
    </source>
</evidence>
<dbReference type="Gene3D" id="1.20.1080.10">
    <property type="entry name" value="Glycerol uptake facilitator protein"/>
    <property type="match status" value="1"/>
</dbReference>
<dbReference type="EMBL" id="PXVD01000017">
    <property type="protein sequence ID" value="MDJ1371871.1"/>
    <property type="molecule type" value="Genomic_DNA"/>
</dbReference>
<feature type="transmembrane region" description="Helical" evidence="7">
    <location>
        <begin position="209"/>
        <end position="230"/>
    </location>
</feature>
<reference evidence="8" key="1">
    <citation type="submission" date="2018-03" db="EMBL/GenBank/DDBJ databases">
        <authorList>
            <person name="Nunes O.C."/>
            <person name="Lopes A.R."/>
            <person name="Froufe H."/>
            <person name="Munoz-Merida A."/>
            <person name="Barroso C."/>
            <person name="Egas C."/>
        </authorList>
    </citation>
    <scope>NUCLEOTIDE SEQUENCE</scope>
    <source>
        <strain evidence="8">ON4</strain>
    </source>
</reference>
<evidence type="ECO:0000256" key="4">
    <source>
        <dbReference type="ARBA" id="ARBA00022989"/>
    </source>
</evidence>
<feature type="transmembrane region" description="Helical" evidence="7">
    <location>
        <begin position="165"/>
        <end position="185"/>
    </location>
</feature>
<proteinExistence type="inferred from homology"/>
<dbReference type="InterPro" id="IPR023271">
    <property type="entry name" value="Aquaporin-like"/>
</dbReference>
<protein>
    <submittedName>
        <fullName evidence="8">Aquaporin family protein</fullName>
    </submittedName>
</protein>
<dbReference type="PANTHER" id="PTHR45724">
    <property type="entry name" value="AQUAPORIN NIP2-1"/>
    <property type="match status" value="1"/>
</dbReference>
<feature type="transmembrane region" description="Helical" evidence="7">
    <location>
        <begin position="135"/>
        <end position="153"/>
    </location>
</feature>
<dbReference type="RefSeq" id="WP_035733033.1">
    <property type="nucleotide sequence ID" value="NZ_CP028426.1"/>
</dbReference>
<dbReference type="SUPFAM" id="SSF81338">
    <property type="entry name" value="Aquaporin-like"/>
    <property type="match status" value="1"/>
</dbReference>
<organism evidence="8 9">
    <name type="scientific">Gulosibacter molinativorax</name>
    <dbReference type="NCBI Taxonomy" id="256821"/>
    <lineage>
        <taxon>Bacteria</taxon>
        <taxon>Bacillati</taxon>
        <taxon>Actinomycetota</taxon>
        <taxon>Actinomycetes</taxon>
        <taxon>Micrococcales</taxon>
        <taxon>Microbacteriaceae</taxon>
        <taxon>Gulosibacter</taxon>
    </lineage>
</organism>
<keyword evidence="3 6" id="KW-0812">Transmembrane</keyword>
<comment type="subcellular location">
    <subcellularLocation>
        <location evidence="1">Membrane</location>
        <topology evidence="1">Multi-pass membrane protein</topology>
    </subcellularLocation>
</comment>
<feature type="transmembrane region" description="Helical" evidence="7">
    <location>
        <begin position="12"/>
        <end position="34"/>
    </location>
</feature>
<dbReference type="PROSITE" id="PS00221">
    <property type="entry name" value="MIP"/>
    <property type="match status" value="1"/>
</dbReference>
<dbReference type="InterPro" id="IPR000425">
    <property type="entry name" value="MIP"/>
</dbReference>
<evidence type="ECO:0000256" key="2">
    <source>
        <dbReference type="ARBA" id="ARBA00022448"/>
    </source>
</evidence>
<evidence type="ECO:0000313" key="9">
    <source>
        <dbReference type="Proteomes" id="UP001170379"/>
    </source>
</evidence>
<dbReference type="Proteomes" id="UP001170379">
    <property type="component" value="Unassembled WGS sequence"/>
</dbReference>
<keyword evidence="5 7" id="KW-0472">Membrane</keyword>
<dbReference type="PANTHER" id="PTHR45724:SF13">
    <property type="entry name" value="AQUAPORIN NIP1-1-RELATED"/>
    <property type="match status" value="1"/>
</dbReference>
<reference evidence="8" key="2">
    <citation type="journal article" date="2022" name="Sci. Rep.">
        <title>In silico prediction of the enzymes involved in the degradation of the herbicide molinate by Gulosibacter molinativorax ON4T.</title>
        <authorList>
            <person name="Lopes A.R."/>
            <person name="Bunin E."/>
            <person name="Viana A.T."/>
            <person name="Froufe H."/>
            <person name="Munoz-Merida A."/>
            <person name="Pinho D."/>
            <person name="Figueiredo J."/>
            <person name="Barroso C."/>
            <person name="Vaz-Moreira I."/>
            <person name="Bellanger X."/>
            <person name="Egas C."/>
            <person name="Nunes O.C."/>
        </authorList>
    </citation>
    <scope>NUCLEOTIDE SEQUENCE</scope>
    <source>
        <strain evidence="8">ON4</strain>
    </source>
</reference>
<gene>
    <name evidence="8" type="ORF">C7K25_10915</name>
</gene>
<comment type="caution">
    <text evidence="8">The sequence shown here is derived from an EMBL/GenBank/DDBJ whole genome shotgun (WGS) entry which is preliminary data.</text>
</comment>
<evidence type="ECO:0000256" key="6">
    <source>
        <dbReference type="RuleBase" id="RU000477"/>
    </source>
</evidence>
<feature type="transmembrane region" description="Helical" evidence="7">
    <location>
        <begin position="93"/>
        <end position="115"/>
    </location>
</feature>
<dbReference type="Pfam" id="PF00230">
    <property type="entry name" value="MIP"/>
    <property type="match status" value="1"/>
</dbReference>
<keyword evidence="9" id="KW-1185">Reference proteome</keyword>
<name>A0ABT7C9I0_9MICO</name>
<feature type="transmembrane region" description="Helical" evidence="7">
    <location>
        <begin position="40"/>
        <end position="63"/>
    </location>
</feature>
<comment type="similarity">
    <text evidence="6">Belongs to the MIP/aquaporin (TC 1.A.8) family.</text>
</comment>
<dbReference type="PRINTS" id="PR00783">
    <property type="entry name" value="MINTRINSICP"/>
</dbReference>
<accession>A0ABT7C9I0</accession>
<keyword evidence="2 6" id="KW-0813">Transport</keyword>
<evidence type="ECO:0000256" key="3">
    <source>
        <dbReference type="ARBA" id="ARBA00022692"/>
    </source>
</evidence>
<keyword evidence="4 7" id="KW-1133">Transmembrane helix</keyword>
<evidence type="ECO:0000256" key="1">
    <source>
        <dbReference type="ARBA" id="ARBA00004141"/>
    </source>
</evidence>
<dbReference type="InterPro" id="IPR022357">
    <property type="entry name" value="MIP_CS"/>
</dbReference>
<evidence type="ECO:0000256" key="5">
    <source>
        <dbReference type="ARBA" id="ARBA00023136"/>
    </source>
</evidence>